<keyword evidence="4" id="KW-0653">Protein transport</keyword>
<comment type="similarity">
    <text evidence="2">Belongs to the major facilitator superfamily. Proton-dependent oligopeptide transporter (POT/PTR) (TC 2.A.17) family.</text>
</comment>
<dbReference type="PROSITE" id="PS01022">
    <property type="entry name" value="PTR2_1"/>
    <property type="match status" value="1"/>
</dbReference>
<feature type="transmembrane region" description="Helical" evidence="7">
    <location>
        <begin position="561"/>
        <end position="582"/>
    </location>
</feature>
<feature type="transmembrane region" description="Helical" evidence="7">
    <location>
        <begin position="200"/>
        <end position="220"/>
    </location>
</feature>
<evidence type="ECO:0000256" key="3">
    <source>
        <dbReference type="ARBA" id="ARBA00022692"/>
    </source>
</evidence>
<dbReference type="Pfam" id="PF00854">
    <property type="entry name" value="PTR2"/>
    <property type="match status" value="2"/>
</dbReference>
<evidence type="ECO:0000256" key="1">
    <source>
        <dbReference type="ARBA" id="ARBA00004141"/>
    </source>
</evidence>
<dbReference type="FunCoup" id="A0A1V9X3N7">
    <property type="interactions" value="49"/>
</dbReference>
<dbReference type="OrthoDB" id="10071041at2759"/>
<dbReference type="Gene3D" id="1.20.1250.20">
    <property type="entry name" value="MFS general substrate transporter like domains"/>
    <property type="match status" value="2"/>
</dbReference>
<keyword evidence="4" id="KW-0813">Transport</keyword>
<feature type="transmembrane region" description="Helical" evidence="7">
    <location>
        <begin position="99"/>
        <end position="120"/>
    </location>
</feature>
<dbReference type="AlphaFoldDB" id="A0A1V9X3N7"/>
<dbReference type="InParanoid" id="A0A1V9X3N7"/>
<dbReference type="EMBL" id="MNPL01026395">
    <property type="protein sequence ID" value="OQR68003.1"/>
    <property type="molecule type" value="Genomic_DNA"/>
</dbReference>
<dbReference type="SUPFAM" id="SSF103473">
    <property type="entry name" value="MFS general substrate transporter"/>
    <property type="match status" value="1"/>
</dbReference>
<feature type="transmembrane region" description="Helical" evidence="7">
    <location>
        <begin position="43"/>
        <end position="62"/>
    </location>
</feature>
<name>A0A1V9X3N7_9ACAR</name>
<evidence type="ECO:0000313" key="9">
    <source>
        <dbReference type="Proteomes" id="UP000192247"/>
    </source>
</evidence>
<keyword evidence="5 7" id="KW-1133">Transmembrane helix</keyword>
<keyword evidence="3 7" id="KW-0812">Transmembrane</keyword>
<dbReference type="GO" id="GO:0022857">
    <property type="term" value="F:transmembrane transporter activity"/>
    <property type="evidence" value="ECO:0007669"/>
    <property type="project" value="InterPro"/>
</dbReference>
<dbReference type="InterPro" id="IPR018456">
    <property type="entry name" value="PTR2_symporter_CS"/>
</dbReference>
<accession>A0A1V9X3N7</accession>
<sequence>MASRVDPAARLAHTQKNTLPSNMKHPYPKSVFFIVCSELCERFAFLGLKAVLSIYLSTVLLYDENDTIVIFHTFVMACYFTPIFGAIVADSWLGRFKTIFFVSIIYATGSAALTVGAYNFGLETQIPLSLLGLGLIALGTGGIKPCVAAFGADQFVAGQKIYLEQFFSVFYMFINCGALLSIAITPFLREVHCDGQQSCFPLAFGIPCVLMVIAIILFLVGSPFYHIQAPNAIILFLVGSPFYRIQAPSGNPVVELIGCIYRAMLNKFRSKNSREHWLDHADDKYDRKFIEDAKTISVEEQASNDLTLINVTPCSLNVTYSLDETKRTFELAKDTNFLKIGTPYPTEISLVPACDKLDMTIYKPNLSYRPSHQKLITAKTRKLHVVDIPELSKNNVADVTVFVDRRIQLDLEMISESGERYILAQTNSSKNGTLGATYFRLELDVNGKEKYTLEGANVSCNPLKLRAGESYTYIIYEDKFCSAGITQVAPSISLLWQMPQYFILTAGEVLFAIPGLEFSYAQAPESMKTLILSFWAMTVGIGNVFVVILAQIGIRKQSTEFMVFGSAMVVDMMILALIAYFYKPISSVSDRDNAVASETEPLLEHSDQLNGGLIAESLIPQIT</sequence>
<gene>
    <name evidence="8" type="ORF">BIW11_02092</name>
</gene>
<protein>
    <submittedName>
        <fullName evidence="8">Solute carrier family 15 member 2-like</fullName>
    </submittedName>
</protein>
<keyword evidence="6 7" id="KW-0472">Membrane</keyword>
<feature type="transmembrane region" description="Helical" evidence="7">
    <location>
        <begin position="168"/>
        <end position="188"/>
    </location>
</feature>
<dbReference type="PANTHER" id="PTHR11654">
    <property type="entry name" value="OLIGOPEPTIDE TRANSPORTER-RELATED"/>
    <property type="match status" value="1"/>
</dbReference>
<evidence type="ECO:0000256" key="6">
    <source>
        <dbReference type="ARBA" id="ARBA00023136"/>
    </source>
</evidence>
<feature type="transmembrane region" description="Helical" evidence="7">
    <location>
        <begin position="68"/>
        <end position="87"/>
    </location>
</feature>
<feature type="transmembrane region" description="Helical" evidence="7">
    <location>
        <begin position="126"/>
        <end position="147"/>
    </location>
</feature>
<dbReference type="InterPro" id="IPR036259">
    <property type="entry name" value="MFS_trans_sf"/>
</dbReference>
<keyword evidence="4" id="KW-0571">Peptide transport</keyword>
<dbReference type="GO" id="GO:0006857">
    <property type="term" value="P:oligopeptide transport"/>
    <property type="evidence" value="ECO:0007669"/>
    <property type="project" value="InterPro"/>
</dbReference>
<dbReference type="InterPro" id="IPR000109">
    <property type="entry name" value="POT_fam"/>
</dbReference>
<organism evidence="8 9">
    <name type="scientific">Tropilaelaps mercedesae</name>
    <dbReference type="NCBI Taxonomy" id="418985"/>
    <lineage>
        <taxon>Eukaryota</taxon>
        <taxon>Metazoa</taxon>
        <taxon>Ecdysozoa</taxon>
        <taxon>Arthropoda</taxon>
        <taxon>Chelicerata</taxon>
        <taxon>Arachnida</taxon>
        <taxon>Acari</taxon>
        <taxon>Parasitiformes</taxon>
        <taxon>Mesostigmata</taxon>
        <taxon>Gamasina</taxon>
        <taxon>Dermanyssoidea</taxon>
        <taxon>Laelapidae</taxon>
        <taxon>Tropilaelaps</taxon>
    </lineage>
</organism>
<proteinExistence type="inferred from homology"/>
<evidence type="ECO:0000313" key="8">
    <source>
        <dbReference type="EMBL" id="OQR68003.1"/>
    </source>
</evidence>
<reference evidence="8 9" key="1">
    <citation type="journal article" date="2017" name="Gigascience">
        <title>Draft genome of the honey bee ectoparasitic mite, Tropilaelaps mercedesae, is shaped by the parasitic life history.</title>
        <authorList>
            <person name="Dong X."/>
            <person name="Armstrong S.D."/>
            <person name="Xia D."/>
            <person name="Makepeace B.L."/>
            <person name="Darby A.C."/>
            <person name="Kadowaki T."/>
        </authorList>
    </citation>
    <scope>NUCLEOTIDE SEQUENCE [LARGE SCALE GENOMIC DNA]</scope>
    <source>
        <strain evidence="8">Wuxi-XJTLU</strain>
    </source>
</reference>
<feature type="transmembrane region" description="Helical" evidence="7">
    <location>
        <begin position="532"/>
        <end position="554"/>
    </location>
</feature>
<evidence type="ECO:0000256" key="4">
    <source>
        <dbReference type="ARBA" id="ARBA00022856"/>
    </source>
</evidence>
<keyword evidence="9" id="KW-1185">Reference proteome</keyword>
<dbReference type="Proteomes" id="UP000192247">
    <property type="component" value="Unassembled WGS sequence"/>
</dbReference>
<evidence type="ECO:0000256" key="7">
    <source>
        <dbReference type="SAM" id="Phobius"/>
    </source>
</evidence>
<comment type="caution">
    <text evidence="8">The sequence shown here is derived from an EMBL/GenBank/DDBJ whole genome shotgun (WGS) entry which is preliminary data.</text>
</comment>
<evidence type="ECO:0000256" key="5">
    <source>
        <dbReference type="ARBA" id="ARBA00022989"/>
    </source>
</evidence>
<comment type="subcellular location">
    <subcellularLocation>
        <location evidence="1">Membrane</location>
        <topology evidence="1">Multi-pass membrane protein</topology>
    </subcellularLocation>
</comment>
<dbReference type="GO" id="GO:0016020">
    <property type="term" value="C:membrane"/>
    <property type="evidence" value="ECO:0007669"/>
    <property type="project" value="UniProtKB-SubCell"/>
</dbReference>
<evidence type="ECO:0000256" key="2">
    <source>
        <dbReference type="ARBA" id="ARBA00005982"/>
    </source>
</evidence>